<reference evidence="1 2" key="1">
    <citation type="journal article" date="2015" name="Genome Announc.">
        <title>Complete genome sequences for 35 biothreat assay-relevant bacillus species.</title>
        <authorList>
            <person name="Johnson S.L."/>
            <person name="Daligault H.E."/>
            <person name="Davenport K.W."/>
            <person name="Jaissle J."/>
            <person name="Frey K.G."/>
            <person name="Ladner J.T."/>
            <person name="Broomall S.M."/>
            <person name="Bishop-Lilly K.A."/>
            <person name="Bruce D.C."/>
            <person name="Gibbons H.S."/>
            <person name="Coyne S.R."/>
            <person name="Lo C.C."/>
            <person name="Meincke L."/>
            <person name="Munk A.C."/>
            <person name="Koroleva G.I."/>
            <person name="Rosenzweig C.N."/>
            <person name="Palacios G.F."/>
            <person name="Redden C.L."/>
            <person name="Minogue T.D."/>
            <person name="Chain P.S."/>
        </authorList>
    </citation>
    <scope>NUCLEOTIDE SEQUENCE [LARGE SCALE GENOMIC DNA]</scope>
    <source>
        <strain evidence="2">ATCC 14581 / DSM 32 / JCM 2506 / NBRC 15308 / NCIMB 9376 / NCTC 10342 / NRRL B-14308 / VKM B-512</strain>
    </source>
</reference>
<accession>A0A0B6AV59</accession>
<sequence>MKTEQLIHFFKEEAIKANEQTFPIYVQSFTHLWTYKWGTLENIPEEIDDLITTRALELGLIHLKKAD</sequence>
<protein>
    <submittedName>
        <fullName evidence="1">Uncharacterized protein</fullName>
    </submittedName>
</protein>
<dbReference type="Proteomes" id="UP000031829">
    <property type="component" value="Chromosome"/>
</dbReference>
<evidence type="ECO:0000313" key="2">
    <source>
        <dbReference type="Proteomes" id="UP000031829"/>
    </source>
</evidence>
<organism evidence="1 2">
    <name type="scientific">Priestia megaterium (strain ATCC 14581 / DSM 32 / CCUG 1817 / JCM 2506 / NBRC 15308 / NCIMB 9376 / NCTC 10342 / NRRL B-14308 / VKM B-512 / Ford 19)</name>
    <name type="common">Bacillus megaterium</name>
    <dbReference type="NCBI Taxonomy" id="1348623"/>
    <lineage>
        <taxon>Bacteria</taxon>
        <taxon>Bacillati</taxon>
        <taxon>Bacillota</taxon>
        <taxon>Bacilli</taxon>
        <taxon>Bacillales</taxon>
        <taxon>Bacillaceae</taxon>
        <taxon>Priestia</taxon>
    </lineage>
</organism>
<gene>
    <name evidence="1" type="ORF">BG04_1873</name>
</gene>
<dbReference type="EMBL" id="CP009920">
    <property type="protein sequence ID" value="AJI24982.1"/>
    <property type="molecule type" value="Genomic_DNA"/>
</dbReference>
<dbReference type="HOGENOM" id="CLU_190607_0_0_9"/>
<dbReference type="RefSeq" id="WP_013059559.1">
    <property type="nucleotide sequence ID" value="NZ_BCVB01000008.1"/>
</dbReference>
<dbReference type="AlphaFoldDB" id="A0A0B6AV59"/>
<evidence type="ECO:0000313" key="1">
    <source>
        <dbReference type="EMBL" id="AJI24982.1"/>
    </source>
</evidence>
<dbReference type="KEGG" id="bmeg:BG04_1873"/>
<name>A0A0B6AV59_PRIM2</name>
<proteinExistence type="predicted"/>
<dbReference type="GeneID" id="93645339"/>